<evidence type="ECO:0000256" key="5">
    <source>
        <dbReference type="ARBA" id="ARBA00023180"/>
    </source>
</evidence>
<evidence type="ECO:0000256" key="7">
    <source>
        <dbReference type="PIRSR" id="PIRSR625705-1"/>
    </source>
</evidence>
<dbReference type="CDD" id="cd06562">
    <property type="entry name" value="GH20_HexA_HexB-like"/>
    <property type="match status" value="1"/>
</dbReference>
<dbReference type="InterPro" id="IPR029018">
    <property type="entry name" value="Hex-like_dom2"/>
</dbReference>
<keyword evidence="13" id="KW-1185">Reference proteome</keyword>
<evidence type="ECO:0000256" key="9">
    <source>
        <dbReference type="SAM" id="SignalP"/>
    </source>
</evidence>
<evidence type="ECO:0000256" key="8">
    <source>
        <dbReference type="SAM" id="MobiDB-lite"/>
    </source>
</evidence>
<dbReference type="PRINTS" id="PR00738">
    <property type="entry name" value="GLHYDRLASE20"/>
</dbReference>
<dbReference type="InterPro" id="IPR015883">
    <property type="entry name" value="Glyco_hydro_20_cat"/>
</dbReference>
<dbReference type="InterPro" id="IPR029019">
    <property type="entry name" value="HEX_eukaryotic_N"/>
</dbReference>
<dbReference type="SUPFAM" id="SSF55545">
    <property type="entry name" value="beta-N-acetylhexosaminidase-like domain"/>
    <property type="match status" value="1"/>
</dbReference>
<dbReference type="AlphaFoldDB" id="A0A2P6TG53"/>
<accession>A0A2P6TG53</accession>
<keyword evidence="4" id="KW-0378">Hydrolase</keyword>
<dbReference type="GO" id="GO:0005764">
    <property type="term" value="C:lysosome"/>
    <property type="evidence" value="ECO:0007669"/>
    <property type="project" value="TreeGrafter"/>
</dbReference>
<feature type="signal peptide" evidence="9">
    <location>
        <begin position="1"/>
        <end position="31"/>
    </location>
</feature>
<sequence>MGARPAARQAGARLLGCLVLGLAAFVPTCSALWPRPEAYTLGSRTLCLARHLEWKAVQGFSSDILEEGFVRYQGIIRDLPLGLGHNPRHNNSLGWLDGLSDDALAARLLAELGGQTGGEAATGNGRKAAGARRRDELALAAGSTAGAGAAGRRKRCHLVRTIEVSVTSSDQSLNLETRESYTLDVASPAIVIQANSVFGALRALESLSQMLRRRSVLPGSALEALVPPEAIWPAEEEGAQGGEGGDAQGAGAAASGAGGDLPQRRRRKKKDKTVLLVEEVDIYDAPRFRYRGLLIDTARHFLPVSVIKTHLDAMTMVKMNVLHWHLTDDQSFPWQTEELPELAERGSFAPEAVYTPADIKEVVRYARFRGVRVIPELDTPGHTASWGKAYPELLTRCYDTAAGRTGEPPEPSDKLGPINPARNETYGFLWRLIREATRSFPDPYLHLGGDEVEHECWKSNPEVQAFMTAQKWGDDFARLEGYYMQQVIQLAASAGRAPIVWQEAYDRGVKLPAGTRVQVWKWWKDAAQEAQQARFAASAERRMALERPGSAQAAAVQLQLGSEPGPCANGACSPMDGEQEAWKAELQAVTGDGYDAILSAPWYLNLGCYASDDWKKYYAVDPTDFPGTTEQKDRVLGGTACAWGEYIDAVNSINRVWPRAAAVAERLWSKDATDVDTAADRLADLRCRMLSRGIAAQSMGPGFCPGEMTTRM</sequence>
<evidence type="ECO:0000313" key="13">
    <source>
        <dbReference type="Proteomes" id="UP000239899"/>
    </source>
</evidence>
<comment type="caution">
    <text evidence="12">The sequence shown here is derived from an EMBL/GenBank/DDBJ whole genome shotgun (WGS) entry which is preliminary data.</text>
</comment>
<feature type="chain" id="PRO_5015173596" description="beta-N-acetylhexosaminidase" evidence="9">
    <location>
        <begin position="32"/>
        <end position="712"/>
    </location>
</feature>
<evidence type="ECO:0000256" key="2">
    <source>
        <dbReference type="ARBA" id="ARBA00006285"/>
    </source>
</evidence>
<organism evidence="12 13">
    <name type="scientific">Chlorella sorokiniana</name>
    <name type="common">Freshwater green alga</name>
    <dbReference type="NCBI Taxonomy" id="3076"/>
    <lineage>
        <taxon>Eukaryota</taxon>
        <taxon>Viridiplantae</taxon>
        <taxon>Chlorophyta</taxon>
        <taxon>core chlorophytes</taxon>
        <taxon>Trebouxiophyceae</taxon>
        <taxon>Chlorellales</taxon>
        <taxon>Chlorellaceae</taxon>
        <taxon>Chlorella clade</taxon>
        <taxon>Chlorella</taxon>
    </lineage>
</organism>
<evidence type="ECO:0000256" key="4">
    <source>
        <dbReference type="ARBA" id="ARBA00022801"/>
    </source>
</evidence>
<dbReference type="GO" id="GO:0006689">
    <property type="term" value="P:ganglioside catabolic process"/>
    <property type="evidence" value="ECO:0007669"/>
    <property type="project" value="TreeGrafter"/>
</dbReference>
<feature type="domain" description="Glycoside hydrolase family 20 catalytic" evidence="10">
    <location>
        <begin position="582"/>
        <end position="670"/>
    </location>
</feature>
<dbReference type="EC" id="3.2.1.52" evidence="3"/>
<dbReference type="PANTHER" id="PTHR22600">
    <property type="entry name" value="BETA-HEXOSAMINIDASE"/>
    <property type="match status" value="1"/>
</dbReference>
<comment type="catalytic activity">
    <reaction evidence="1">
        <text>Hydrolysis of terminal non-reducing N-acetyl-D-hexosamine residues in N-acetyl-beta-D-hexosaminides.</text>
        <dbReference type="EC" id="3.2.1.52"/>
    </reaction>
</comment>
<gene>
    <name evidence="12" type="ORF">C2E21_7727</name>
</gene>
<dbReference type="EMBL" id="LHPG02000017">
    <property type="protein sequence ID" value="PRW33107.1"/>
    <property type="molecule type" value="Genomic_DNA"/>
</dbReference>
<dbReference type="SUPFAM" id="SSF51445">
    <property type="entry name" value="(Trans)glycosidases"/>
    <property type="match status" value="2"/>
</dbReference>
<evidence type="ECO:0000313" key="12">
    <source>
        <dbReference type="EMBL" id="PRW33107.1"/>
    </source>
</evidence>
<evidence type="ECO:0000256" key="1">
    <source>
        <dbReference type="ARBA" id="ARBA00001231"/>
    </source>
</evidence>
<dbReference type="STRING" id="3076.A0A2P6TG53"/>
<feature type="region of interest" description="Disordered" evidence="8">
    <location>
        <begin position="236"/>
        <end position="268"/>
    </location>
</feature>
<dbReference type="Gene3D" id="3.30.379.10">
    <property type="entry name" value="Chitobiase/beta-hexosaminidase domain 2-like"/>
    <property type="match status" value="1"/>
</dbReference>
<comment type="similarity">
    <text evidence="2">Belongs to the glycosyl hydrolase 20 family.</text>
</comment>
<dbReference type="GO" id="GO:0030203">
    <property type="term" value="P:glycosaminoglycan metabolic process"/>
    <property type="evidence" value="ECO:0007669"/>
    <property type="project" value="TreeGrafter"/>
</dbReference>
<feature type="domain" description="Glycoside hydrolase family 20 catalytic" evidence="10">
    <location>
        <begin position="288"/>
        <end position="532"/>
    </location>
</feature>
<reference evidence="12 13" key="1">
    <citation type="journal article" date="2018" name="Plant J.">
        <title>Genome sequences of Chlorella sorokiniana UTEX 1602 and Micractinium conductrix SAG 241.80: implications to maltose excretion by a green alga.</title>
        <authorList>
            <person name="Arriola M.B."/>
            <person name="Velmurugan N."/>
            <person name="Zhang Y."/>
            <person name="Plunkett M.H."/>
            <person name="Hondzo H."/>
            <person name="Barney B.M."/>
        </authorList>
    </citation>
    <scope>NUCLEOTIDE SEQUENCE [LARGE SCALE GENOMIC DNA]</scope>
    <source>
        <strain evidence="13">UTEX 1602</strain>
    </source>
</reference>
<dbReference type="Gene3D" id="3.20.20.80">
    <property type="entry name" value="Glycosidases"/>
    <property type="match status" value="2"/>
</dbReference>
<evidence type="ECO:0000256" key="3">
    <source>
        <dbReference type="ARBA" id="ARBA00012663"/>
    </source>
</evidence>
<dbReference type="GO" id="GO:0005975">
    <property type="term" value="P:carbohydrate metabolic process"/>
    <property type="evidence" value="ECO:0007669"/>
    <property type="project" value="InterPro"/>
</dbReference>
<keyword evidence="5" id="KW-0325">Glycoprotein</keyword>
<feature type="compositionally biased region" description="Gly residues" evidence="8">
    <location>
        <begin position="239"/>
        <end position="248"/>
    </location>
</feature>
<dbReference type="OrthoDB" id="428480at2759"/>
<feature type="domain" description="Beta-hexosaminidase eukaryotic type N-terminal" evidence="11">
    <location>
        <begin position="32"/>
        <end position="210"/>
    </location>
</feature>
<name>A0A2P6TG53_CHLSO</name>
<dbReference type="Pfam" id="PF14845">
    <property type="entry name" value="Glycohydro_20b2"/>
    <property type="match status" value="1"/>
</dbReference>
<dbReference type="Proteomes" id="UP000239899">
    <property type="component" value="Unassembled WGS sequence"/>
</dbReference>
<evidence type="ECO:0000259" key="10">
    <source>
        <dbReference type="Pfam" id="PF00728"/>
    </source>
</evidence>
<feature type="active site" description="Proton donor" evidence="7">
    <location>
        <position position="451"/>
    </location>
</feature>
<keyword evidence="6" id="KW-0326">Glycosidase</keyword>
<dbReference type="InterPro" id="IPR017853">
    <property type="entry name" value="GH"/>
</dbReference>
<dbReference type="PANTHER" id="PTHR22600:SF21">
    <property type="entry name" value="BETA-HEXOSAMINIDASE A"/>
    <property type="match status" value="1"/>
</dbReference>
<evidence type="ECO:0000256" key="6">
    <source>
        <dbReference type="ARBA" id="ARBA00023295"/>
    </source>
</evidence>
<evidence type="ECO:0000259" key="11">
    <source>
        <dbReference type="Pfam" id="PF14845"/>
    </source>
</evidence>
<dbReference type="GO" id="GO:0004563">
    <property type="term" value="F:beta-N-acetylhexosaminidase activity"/>
    <property type="evidence" value="ECO:0007669"/>
    <property type="project" value="UniProtKB-EC"/>
</dbReference>
<keyword evidence="9" id="KW-0732">Signal</keyword>
<dbReference type="Pfam" id="PF00728">
    <property type="entry name" value="Glyco_hydro_20"/>
    <property type="match status" value="2"/>
</dbReference>
<dbReference type="InterPro" id="IPR025705">
    <property type="entry name" value="Beta_hexosaminidase_sua/sub"/>
</dbReference>
<proteinExistence type="inferred from homology"/>
<dbReference type="GO" id="GO:0016020">
    <property type="term" value="C:membrane"/>
    <property type="evidence" value="ECO:0007669"/>
    <property type="project" value="TreeGrafter"/>
</dbReference>
<protein>
    <recommendedName>
        <fullName evidence="3">beta-N-acetylhexosaminidase</fullName>
        <ecNumber evidence="3">3.2.1.52</ecNumber>
    </recommendedName>
</protein>